<dbReference type="EMBL" id="JFDO01000004">
    <property type="protein sequence ID" value="KEZ20582.1"/>
    <property type="molecule type" value="Genomic_DNA"/>
</dbReference>
<comment type="caution">
    <text evidence="3">The sequence shown here is derived from an EMBL/GenBank/DDBJ whole genome shotgun (WGS) entry which is preliminary data.</text>
</comment>
<evidence type="ECO:0000256" key="2">
    <source>
        <dbReference type="SAM" id="SignalP"/>
    </source>
</evidence>
<sequence length="535" mass="62003">MRKFSKLFLTFLPISSLNIFSVVSCTTNTKNNKPNEIPNSKKPNNNPGENKSELADKTSDEKSDSNKPNSDSHNSEQSKPSDDSNSNNSHNRDNSPSDEQPHTELPQDDQNNESLSDEKIFSDIDSLKKEIEFQYYTNYRNKDALTAWFEIKSRGKAIFKEIIFSRNTNILDKYQIEFDSQNNPEIIKEKGIISKVKIKFTNKNNKSKTIEFTFTGFQKINKKEEVWNKDSYIKPKEEIDKNIKGLYPSLLAHMLLYTEDSKKYKSLEGSGNVINFEELANNRTDLFNVDFVLFGVGTKSLLFDYEEKFNKFYKEKIISAKFDDFSGELILKVQIDNTEDHPEPLKDPLTTKEFVFKGFRKINIEKANENVLSLSLQPRLLKNIFNNKDLKNLVLELIKHKKLNEKIPLHDASGFNLQNKLFKNLDLNIEDNQNKLYNSTQTLSLNINSKSENNKSIIGLKNNMSLYPFYSRVTKDSIQNIYLTINNKNDKNELTIEFDIYFNVYASTLSDLTDGAYTKEEKIKFKVEQSILIDY</sequence>
<evidence type="ECO:0000313" key="3">
    <source>
        <dbReference type="EMBL" id="KEZ20582.1"/>
    </source>
</evidence>
<dbReference type="NCBIfam" id="NF045959">
    <property type="entry name" value="LppA_rel_LP"/>
    <property type="match status" value="1"/>
</dbReference>
<name>A0A084ERJ0_MYCCA</name>
<dbReference type="RefSeq" id="WP_036431228.1">
    <property type="nucleotide sequence ID" value="NZ_JFDO01000004.1"/>
</dbReference>
<feature type="chain" id="PRO_5001774530" description="Lipoprotein" evidence="2">
    <location>
        <begin position="25"/>
        <end position="535"/>
    </location>
</feature>
<organism evidence="3 4">
    <name type="scientific">Mycoplasma capricolum subsp. capricolum 14232</name>
    <dbReference type="NCBI Taxonomy" id="1188238"/>
    <lineage>
        <taxon>Bacteria</taxon>
        <taxon>Bacillati</taxon>
        <taxon>Mycoplasmatota</taxon>
        <taxon>Mollicutes</taxon>
        <taxon>Mycoplasmataceae</taxon>
        <taxon>Mycoplasma</taxon>
    </lineage>
</organism>
<dbReference type="PROSITE" id="PS51257">
    <property type="entry name" value="PROKAR_LIPOPROTEIN"/>
    <property type="match status" value="1"/>
</dbReference>
<keyword evidence="2" id="KW-0732">Signal</keyword>
<gene>
    <name evidence="3" type="ORF">MCAPa_1580</name>
</gene>
<evidence type="ECO:0000313" key="4">
    <source>
        <dbReference type="Proteomes" id="UP000028533"/>
    </source>
</evidence>
<accession>A0A084ERJ0</accession>
<dbReference type="InterPro" id="IPR019992">
    <property type="entry name" value="Mycoides_lipoprot_LppA/p72"/>
</dbReference>
<evidence type="ECO:0008006" key="5">
    <source>
        <dbReference type="Google" id="ProtNLM"/>
    </source>
</evidence>
<feature type="compositionally biased region" description="Basic and acidic residues" evidence="1">
    <location>
        <begin position="90"/>
        <end position="102"/>
    </location>
</feature>
<dbReference type="AlphaFoldDB" id="A0A084ERJ0"/>
<proteinExistence type="predicted"/>
<dbReference type="NCBIfam" id="TIGR03490">
    <property type="entry name" value="Mycoplas_LppA"/>
    <property type="match status" value="1"/>
</dbReference>
<feature type="compositionally biased region" description="Basic and acidic residues" evidence="1">
    <location>
        <begin position="50"/>
        <end position="65"/>
    </location>
</feature>
<reference evidence="3 4" key="1">
    <citation type="submission" date="2014-02" db="EMBL/GenBank/DDBJ databases">
        <title>Genome sequence of Mycoplasma capricolum subsp. capricolum strain 14232.</title>
        <authorList>
            <person name="Sirand-Pugnet P."/>
            <person name="Breton M."/>
            <person name="Dordet-Frisoni E."/>
            <person name="Baranowski E."/>
            <person name="Barre A."/>
            <person name="Couture C."/>
            <person name="Dupuy V."/>
            <person name="Gaurivaud P."/>
            <person name="Jacob D."/>
            <person name="Lemaitre C."/>
            <person name="Manso-Silvan L."/>
            <person name="Nikolski M."/>
            <person name="Nouvel L.-X."/>
            <person name="Poumarat F."/>
            <person name="Tardy F."/>
            <person name="Thebault P."/>
            <person name="Theil S."/>
            <person name="Citti C."/>
            <person name="Thiaucourt F."/>
            <person name="Blanchard A."/>
        </authorList>
    </citation>
    <scope>NUCLEOTIDE SEQUENCE [LARGE SCALE GENOMIC DNA]</scope>
    <source>
        <strain evidence="3 4">14232</strain>
    </source>
</reference>
<feature type="compositionally biased region" description="Basic and acidic residues" evidence="1">
    <location>
        <begin position="73"/>
        <end position="82"/>
    </location>
</feature>
<evidence type="ECO:0000256" key="1">
    <source>
        <dbReference type="SAM" id="MobiDB-lite"/>
    </source>
</evidence>
<feature type="compositionally biased region" description="Polar residues" evidence="1">
    <location>
        <begin position="29"/>
        <end position="49"/>
    </location>
</feature>
<protein>
    <recommendedName>
        <fullName evidence="5">Lipoprotein</fullName>
    </recommendedName>
</protein>
<dbReference type="Proteomes" id="UP000028533">
    <property type="component" value="Unassembled WGS sequence"/>
</dbReference>
<feature type="signal peptide" evidence="2">
    <location>
        <begin position="1"/>
        <end position="24"/>
    </location>
</feature>
<feature type="region of interest" description="Disordered" evidence="1">
    <location>
        <begin position="29"/>
        <end position="117"/>
    </location>
</feature>